<dbReference type="PROSITE" id="PS00893">
    <property type="entry name" value="NUDIX_BOX"/>
    <property type="match status" value="1"/>
</dbReference>
<reference evidence="3 4" key="1">
    <citation type="journal article" date="2018" name="Mol. Ecol.">
        <title>The obligate alkalophilic soda-lake fungus Sodiomyces alkalinus has shifted to a protein diet.</title>
        <authorList>
            <person name="Grum-Grzhimaylo A.A."/>
            <person name="Falkoski D.L."/>
            <person name="van den Heuvel J."/>
            <person name="Valero-Jimenez C.A."/>
            <person name="Min B."/>
            <person name="Choi I.G."/>
            <person name="Lipzen A."/>
            <person name="Daum C.G."/>
            <person name="Aanen D.K."/>
            <person name="Tsang A."/>
            <person name="Henrissat B."/>
            <person name="Bilanenko E.N."/>
            <person name="de Vries R.P."/>
            <person name="van Kan J.A.L."/>
            <person name="Grigoriev I.V."/>
            <person name="Debets A.J.M."/>
        </authorList>
    </citation>
    <scope>NUCLEOTIDE SEQUENCE [LARGE SCALE GENOMIC DNA]</scope>
    <source>
        <strain evidence="3 4">F11</strain>
    </source>
</reference>
<sequence>MPTAEGTWPPTARISVQAREALTQKRNFYPSHGFMISAGTVTVDMETKQALLVFNKRQGVYQLPKGRKDIGEDLLTCAVRETLEETGVQATPLALKVATRATVAREEETVEDTDGSAYGNGDLLLGGAGGHGGDGGDGIVGEGLTMGRYNFEAAACCQYMDLKTMAMKMVFYYAATGDSRAEPKALEGPDEGLFENVWTDVEWAAERLTFKEDGQVVKKVLADMRRSGYDI</sequence>
<evidence type="ECO:0000256" key="1">
    <source>
        <dbReference type="ARBA" id="ARBA00022801"/>
    </source>
</evidence>
<evidence type="ECO:0000313" key="4">
    <source>
        <dbReference type="Proteomes" id="UP000272025"/>
    </source>
</evidence>
<proteinExistence type="predicted"/>
<dbReference type="InterPro" id="IPR000086">
    <property type="entry name" value="NUDIX_hydrolase_dom"/>
</dbReference>
<dbReference type="GO" id="GO:0006754">
    <property type="term" value="P:ATP biosynthetic process"/>
    <property type="evidence" value="ECO:0007669"/>
    <property type="project" value="TreeGrafter"/>
</dbReference>
<accession>A0A3N2PJM5</accession>
<dbReference type="GO" id="GO:0006167">
    <property type="term" value="P:AMP biosynthetic process"/>
    <property type="evidence" value="ECO:0007669"/>
    <property type="project" value="TreeGrafter"/>
</dbReference>
<evidence type="ECO:0000313" key="3">
    <source>
        <dbReference type="EMBL" id="ROT34731.1"/>
    </source>
</evidence>
<dbReference type="RefSeq" id="XP_028462537.1">
    <property type="nucleotide sequence ID" value="XM_028610991.1"/>
</dbReference>
<feature type="domain" description="Nudix hydrolase" evidence="2">
    <location>
        <begin position="33"/>
        <end position="222"/>
    </location>
</feature>
<dbReference type="EMBL" id="ML119066">
    <property type="protein sequence ID" value="ROT34731.1"/>
    <property type="molecule type" value="Genomic_DNA"/>
</dbReference>
<dbReference type="GeneID" id="39579469"/>
<dbReference type="Pfam" id="PF00293">
    <property type="entry name" value="NUDIX"/>
    <property type="match status" value="1"/>
</dbReference>
<keyword evidence="4" id="KW-1185">Reference proteome</keyword>
<dbReference type="PANTHER" id="PTHR21340">
    <property type="entry name" value="DIADENOSINE 5,5-P1,P4-TETRAPHOSPHATE PYROPHOSPHOHYDROLASE MUTT"/>
    <property type="match status" value="1"/>
</dbReference>
<protein>
    <recommendedName>
        <fullName evidence="2">Nudix hydrolase domain-containing protein</fullName>
    </recommendedName>
</protein>
<keyword evidence="1" id="KW-0378">Hydrolase</keyword>
<gene>
    <name evidence="3" type="ORF">SODALDRAFT_329602</name>
</gene>
<dbReference type="PANTHER" id="PTHR21340:SF0">
    <property type="entry name" value="BIS(5'-NUCLEOSYL)-TETRAPHOSPHATASE [ASYMMETRICAL]"/>
    <property type="match status" value="1"/>
</dbReference>
<dbReference type="PROSITE" id="PS51462">
    <property type="entry name" value="NUDIX"/>
    <property type="match status" value="1"/>
</dbReference>
<dbReference type="Gene3D" id="3.90.79.10">
    <property type="entry name" value="Nucleoside Triphosphate Pyrophosphohydrolase"/>
    <property type="match status" value="1"/>
</dbReference>
<dbReference type="OrthoDB" id="10259236at2759"/>
<dbReference type="AlphaFoldDB" id="A0A3N2PJM5"/>
<dbReference type="InterPro" id="IPR015797">
    <property type="entry name" value="NUDIX_hydrolase-like_dom_sf"/>
</dbReference>
<dbReference type="InterPro" id="IPR051325">
    <property type="entry name" value="Nudix_hydrolase_domain"/>
</dbReference>
<dbReference type="InterPro" id="IPR020084">
    <property type="entry name" value="NUDIX_hydrolase_CS"/>
</dbReference>
<dbReference type="Proteomes" id="UP000272025">
    <property type="component" value="Unassembled WGS sequence"/>
</dbReference>
<name>A0A3N2PJM5_SODAK</name>
<organism evidence="3 4">
    <name type="scientific">Sodiomyces alkalinus (strain CBS 110278 / VKM F-3762 / F11)</name>
    <name type="common">Alkaliphilic filamentous fungus</name>
    <dbReference type="NCBI Taxonomy" id="1314773"/>
    <lineage>
        <taxon>Eukaryota</taxon>
        <taxon>Fungi</taxon>
        <taxon>Dikarya</taxon>
        <taxon>Ascomycota</taxon>
        <taxon>Pezizomycotina</taxon>
        <taxon>Sordariomycetes</taxon>
        <taxon>Hypocreomycetidae</taxon>
        <taxon>Glomerellales</taxon>
        <taxon>Plectosphaerellaceae</taxon>
        <taxon>Sodiomyces</taxon>
    </lineage>
</organism>
<dbReference type="GO" id="GO:0004081">
    <property type="term" value="F:bis(5'-nucleosyl)-tetraphosphatase (asymmetrical) activity"/>
    <property type="evidence" value="ECO:0007669"/>
    <property type="project" value="TreeGrafter"/>
</dbReference>
<dbReference type="SUPFAM" id="SSF55811">
    <property type="entry name" value="Nudix"/>
    <property type="match status" value="1"/>
</dbReference>
<evidence type="ECO:0000259" key="2">
    <source>
        <dbReference type="PROSITE" id="PS51462"/>
    </source>
</evidence>